<evidence type="ECO:0000313" key="2">
    <source>
        <dbReference type="Proteomes" id="UP001232063"/>
    </source>
</evidence>
<gene>
    <name evidence="1" type="ORF">QNI22_30495</name>
</gene>
<protein>
    <submittedName>
        <fullName evidence="1">Uncharacterized protein</fullName>
    </submittedName>
</protein>
<name>A0AAE3RBB0_9BACT</name>
<dbReference type="EMBL" id="JASJOU010000014">
    <property type="protein sequence ID" value="MDJ1505032.1"/>
    <property type="molecule type" value="Genomic_DNA"/>
</dbReference>
<evidence type="ECO:0000313" key="1">
    <source>
        <dbReference type="EMBL" id="MDJ1505032.1"/>
    </source>
</evidence>
<dbReference type="Proteomes" id="UP001232063">
    <property type="component" value="Unassembled WGS sequence"/>
</dbReference>
<proteinExistence type="predicted"/>
<sequence>MLKKLIKITNSRNFVENGHLFIKEVVAKEESIKIGFEIHDTYSLTTILRYEGEIFCEGWGVDAKDLHTYKRPYNQINLYTNHPLLWNYANSLIIKLERQSANVSELLGDLFIAHDKACGNWVDFHWIANSIPEYLNTKGASISVPEPLLDIYITIIEKHNLLYSIEEGHQNRNENDRVLIFGNPVISPDDYNFGQPYVVAQSFTETIIERNIPLPGTDED</sequence>
<dbReference type="AlphaFoldDB" id="A0AAE3RBB0"/>
<accession>A0AAE3RBB0</accession>
<dbReference type="RefSeq" id="WP_314516787.1">
    <property type="nucleotide sequence ID" value="NZ_JASJOU010000014.1"/>
</dbReference>
<reference evidence="1" key="1">
    <citation type="submission" date="2023-05" db="EMBL/GenBank/DDBJ databases">
        <authorList>
            <person name="Zhang X."/>
        </authorList>
    </citation>
    <scope>NUCLEOTIDE SEQUENCE</scope>
    <source>
        <strain evidence="1">BD1B2-1</strain>
    </source>
</reference>
<organism evidence="1 2">
    <name type="scientific">Xanthocytophaga agilis</name>
    <dbReference type="NCBI Taxonomy" id="3048010"/>
    <lineage>
        <taxon>Bacteria</taxon>
        <taxon>Pseudomonadati</taxon>
        <taxon>Bacteroidota</taxon>
        <taxon>Cytophagia</taxon>
        <taxon>Cytophagales</taxon>
        <taxon>Rhodocytophagaceae</taxon>
        <taxon>Xanthocytophaga</taxon>
    </lineage>
</organism>
<keyword evidence="2" id="KW-1185">Reference proteome</keyword>
<comment type="caution">
    <text evidence="1">The sequence shown here is derived from an EMBL/GenBank/DDBJ whole genome shotgun (WGS) entry which is preliminary data.</text>
</comment>